<name>A0A7M7LLP8_STRPU</name>
<feature type="compositionally biased region" description="Polar residues" evidence="1">
    <location>
        <begin position="101"/>
        <end position="114"/>
    </location>
</feature>
<dbReference type="Proteomes" id="UP000007110">
    <property type="component" value="Unassembled WGS sequence"/>
</dbReference>
<feature type="compositionally biased region" description="Basic and acidic residues" evidence="1">
    <location>
        <begin position="85"/>
        <end position="100"/>
    </location>
</feature>
<reference evidence="3" key="1">
    <citation type="submission" date="2015-02" db="EMBL/GenBank/DDBJ databases">
        <title>Genome sequencing for Strongylocentrotus purpuratus.</title>
        <authorList>
            <person name="Murali S."/>
            <person name="Liu Y."/>
            <person name="Vee V."/>
            <person name="English A."/>
            <person name="Wang M."/>
            <person name="Skinner E."/>
            <person name="Han Y."/>
            <person name="Muzny D.M."/>
            <person name="Worley K.C."/>
            <person name="Gibbs R.A."/>
        </authorList>
    </citation>
    <scope>NUCLEOTIDE SEQUENCE</scope>
</reference>
<feature type="compositionally biased region" description="Acidic residues" evidence="1">
    <location>
        <begin position="115"/>
        <end position="148"/>
    </location>
</feature>
<dbReference type="OrthoDB" id="10676119at2759"/>
<feature type="region of interest" description="Disordered" evidence="1">
    <location>
        <begin position="228"/>
        <end position="249"/>
    </location>
</feature>
<keyword evidence="3" id="KW-1185">Reference proteome</keyword>
<evidence type="ECO:0000256" key="1">
    <source>
        <dbReference type="SAM" id="MobiDB-lite"/>
    </source>
</evidence>
<dbReference type="InParanoid" id="A0A7M7LLP8"/>
<proteinExistence type="predicted"/>
<sequence>MTLGNETRASADDVDSPSFDADGDVASVDLHDNVSSREYSGSNDDEPDLEYLLGSRSGEKEDDSMDTEDVSRGDEGNVDEYDFINFKRGEVVKHDKRVNDDTSTNDNIFNTNSLEDVDYDEVEDDDGESNDDDDGDDDEDGDNDDEENYDKFASVMNPNDRPTEHISANDIQGTPNNPIIGTDMYDHGERLNEVVNDHGDAHGRTSFRDEDAERFLRWLLGYILRRMDDGSDSERTPNSDDKTLSSQDEATATIRRYLANDKREHAKQHRSFREGSLQLKNDGMTQTWNDRLRKGDTEKSRLALEERDEDPGTLLQNIINLKDLERRHQIRDLVARLGKRSEMASHVKSTS</sequence>
<feature type="compositionally biased region" description="Basic and acidic residues" evidence="1">
    <location>
        <begin position="228"/>
        <end position="243"/>
    </location>
</feature>
<accession>A0A7M7LLP8</accession>
<dbReference type="RefSeq" id="XP_003730756.2">
    <property type="nucleotide sequence ID" value="XM_003730708.3"/>
</dbReference>
<feature type="region of interest" description="Disordered" evidence="1">
    <location>
        <begin position="1"/>
        <end position="177"/>
    </location>
</feature>
<evidence type="ECO:0000313" key="2">
    <source>
        <dbReference type="EnsemblMetazoa" id="XP_003730756"/>
    </source>
</evidence>
<reference evidence="2" key="2">
    <citation type="submission" date="2021-01" db="UniProtKB">
        <authorList>
            <consortium name="EnsemblMetazoa"/>
        </authorList>
    </citation>
    <scope>IDENTIFICATION</scope>
</reference>
<dbReference type="KEGG" id="spu:100889666"/>
<dbReference type="AlphaFoldDB" id="A0A7M7LLP8"/>
<protein>
    <submittedName>
        <fullName evidence="2">Uncharacterized protein</fullName>
    </submittedName>
</protein>
<dbReference type="GeneID" id="100889666"/>
<evidence type="ECO:0000313" key="3">
    <source>
        <dbReference type="Proteomes" id="UP000007110"/>
    </source>
</evidence>
<dbReference type="EnsemblMetazoa" id="XM_003730708">
    <property type="protein sequence ID" value="XP_003730756"/>
    <property type="gene ID" value="LOC100889666"/>
</dbReference>
<organism evidence="2 3">
    <name type="scientific">Strongylocentrotus purpuratus</name>
    <name type="common">Purple sea urchin</name>
    <dbReference type="NCBI Taxonomy" id="7668"/>
    <lineage>
        <taxon>Eukaryota</taxon>
        <taxon>Metazoa</taxon>
        <taxon>Echinodermata</taxon>
        <taxon>Eleutherozoa</taxon>
        <taxon>Echinozoa</taxon>
        <taxon>Echinoidea</taxon>
        <taxon>Euechinoidea</taxon>
        <taxon>Echinacea</taxon>
        <taxon>Camarodonta</taxon>
        <taxon>Echinidea</taxon>
        <taxon>Strongylocentrotidae</taxon>
        <taxon>Strongylocentrotus</taxon>
    </lineage>
</organism>